<reference evidence="1" key="1">
    <citation type="submission" date="2023-03" db="EMBL/GenBank/DDBJ databases">
        <title>Massive genome expansion in bonnet fungi (Mycena s.s.) driven by repeated elements and novel gene families across ecological guilds.</title>
        <authorList>
            <consortium name="Lawrence Berkeley National Laboratory"/>
            <person name="Harder C.B."/>
            <person name="Miyauchi S."/>
            <person name="Viragh M."/>
            <person name="Kuo A."/>
            <person name="Thoen E."/>
            <person name="Andreopoulos B."/>
            <person name="Lu D."/>
            <person name="Skrede I."/>
            <person name="Drula E."/>
            <person name="Henrissat B."/>
            <person name="Morin E."/>
            <person name="Kohler A."/>
            <person name="Barry K."/>
            <person name="LaButti K."/>
            <person name="Morin E."/>
            <person name="Salamov A."/>
            <person name="Lipzen A."/>
            <person name="Mereny Z."/>
            <person name="Hegedus B."/>
            <person name="Baldrian P."/>
            <person name="Stursova M."/>
            <person name="Weitz H."/>
            <person name="Taylor A."/>
            <person name="Grigoriev I.V."/>
            <person name="Nagy L.G."/>
            <person name="Martin F."/>
            <person name="Kauserud H."/>
        </authorList>
    </citation>
    <scope>NUCLEOTIDE SEQUENCE</scope>
    <source>
        <strain evidence="1">CBHHK002</strain>
    </source>
</reference>
<evidence type="ECO:0000313" key="2">
    <source>
        <dbReference type="Proteomes" id="UP001218218"/>
    </source>
</evidence>
<evidence type="ECO:0000313" key="1">
    <source>
        <dbReference type="EMBL" id="KAJ7366175.1"/>
    </source>
</evidence>
<protein>
    <submittedName>
        <fullName evidence="1">Uncharacterized protein</fullName>
    </submittedName>
</protein>
<organism evidence="1 2">
    <name type="scientific">Mycena albidolilacea</name>
    <dbReference type="NCBI Taxonomy" id="1033008"/>
    <lineage>
        <taxon>Eukaryota</taxon>
        <taxon>Fungi</taxon>
        <taxon>Dikarya</taxon>
        <taxon>Basidiomycota</taxon>
        <taxon>Agaricomycotina</taxon>
        <taxon>Agaricomycetes</taxon>
        <taxon>Agaricomycetidae</taxon>
        <taxon>Agaricales</taxon>
        <taxon>Marasmiineae</taxon>
        <taxon>Mycenaceae</taxon>
        <taxon>Mycena</taxon>
    </lineage>
</organism>
<name>A0AAD7ARJ0_9AGAR</name>
<dbReference type="AlphaFoldDB" id="A0AAD7ARJ0"/>
<dbReference type="Proteomes" id="UP001218218">
    <property type="component" value="Unassembled WGS sequence"/>
</dbReference>
<dbReference type="EMBL" id="JARIHO010000002">
    <property type="protein sequence ID" value="KAJ7366175.1"/>
    <property type="molecule type" value="Genomic_DNA"/>
</dbReference>
<sequence>MAFLGKRHDGENTSKFYFEVGSHMLFHPRLRRLLCKHLVQARVSSPEAPVPSYDVPPRAERVQRSPRRVGDHFINLRQYCPGSRYPLGTRPPRWCQRRRTPNRRRIQAMVQILHPARKHLKNTCPQLDVVADDDLDGLKTAGNEVHGGEKKAQLLKTYSVTTWEEFVEYLRNLRETMQNISKCVKEVKEIETSTLLTIEAERQREIFEGIKELRNLRPGYLSPNQREYKYP</sequence>
<accession>A0AAD7ARJ0</accession>
<keyword evidence="2" id="KW-1185">Reference proteome</keyword>
<proteinExistence type="predicted"/>
<comment type="caution">
    <text evidence="1">The sequence shown here is derived from an EMBL/GenBank/DDBJ whole genome shotgun (WGS) entry which is preliminary data.</text>
</comment>
<gene>
    <name evidence="1" type="ORF">DFH08DRAFT_929162</name>
</gene>